<dbReference type="PANTHER" id="PTHR43245">
    <property type="entry name" value="BIFUNCTIONAL POLYMYXIN RESISTANCE PROTEIN ARNA"/>
    <property type="match status" value="1"/>
</dbReference>
<dbReference type="Pfam" id="PF01370">
    <property type="entry name" value="Epimerase"/>
    <property type="match status" value="1"/>
</dbReference>
<dbReference type="Proteomes" id="UP000019140">
    <property type="component" value="Unassembled WGS sequence"/>
</dbReference>
<dbReference type="PRINTS" id="PR01713">
    <property type="entry name" value="NUCEPIMERASE"/>
</dbReference>
<evidence type="ECO:0000259" key="1">
    <source>
        <dbReference type="Pfam" id="PF01370"/>
    </source>
</evidence>
<dbReference type="AlphaFoldDB" id="W4M9B6"/>
<comment type="caution">
    <text evidence="2">The sequence shown here is derived from an EMBL/GenBank/DDBJ whole genome shotgun (WGS) entry which is preliminary data.</text>
</comment>
<dbReference type="InterPro" id="IPR050177">
    <property type="entry name" value="Lipid_A_modif_metabolic_enz"/>
</dbReference>
<dbReference type="Gene3D" id="3.90.25.10">
    <property type="entry name" value="UDP-galactose 4-epimerase, domain 1"/>
    <property type="match status" value="1"/>
</dbReference>
<gene>
    <name evidence="2" type="ORF">ETSY2_18420</name>
</gene>
<reference evidence="2 3" key="1">
    <citation type="journal article" date="2014" name="Nature">
        <title>An environmental bacterial taxon with a large and distinct metabolic repertoire.</title>
        <authorList>
            <person name="Wilson M.C."/>
            <person name="Mori T."/>
            <person name="Ruckert C."/>
            <person name="Uria A.R."/>
            <person name="Helf M.J."/>
            <person name="Takada K."/>
            <person name="Gernert C."/>
            <person name="Steffens U.A."/>
            <person name="Heycke N."/>
            <person name="Schmitt S."/>
            <person name="Rinke C."/>
            <person name="Helfrich E.J."/>
            <person name="Brachmann A.O."/>
            <person name="Gurgui C."/>
            <person name="Wakimoto T."/>
            <person name="Kracht M."/>
            <person name="Crusemann M."/>
            <person name="Hentschel U."/>
            <person name="Abe I."/>
            <person name="Matsunaga S."/>
            <person name="Kalinowski J."/>
            <person name="Takeyama H."/>
            <person name="Piel J."/>
        </authorList>
    </citation>
    <scope>NUCLEOTIDE SEQUENCE [LARGE SCALE GENOMIC DNA]</scope>
    <source>
        <strain evidence="3">TSY2</strain>
    </source>
</reference>
<evidence type="ECO:0000313" key="2">
    <source>
        <dbReference type="EMBL" id="ETX06222.1"/>
    </source>
</evidence>
<organism evidence="2 3">
    <name type="scientific">Candidatus Entotheonella gemina</name>
    <dbReference type="NCBI Taxonomy" id="1429439"/>
    <lineage>
        <taxon>Bacteria</taxon>
        <taxon>Pseudomonadati</taxon>
        <taxon>Nitrospinota/Tectimicrobiota group</taxon>
        <taxon>Candidatus Tectimicrobiota</taxon>
        <taxon>Candidatus Entotheonellia</taxon>
        <taxon>Candidatus Entotheonellales</taxon>
        <taxon>Candidatus Entotheonellaceae</taxon>
        <taxon>Candidatus Entotheonella</taxon>
    </lineage>
</organism>
<accession>W4M9B6</accession>
<dbReference type="InterPro" id="IPR001509">
    <property type="entry name" value="Epimerase_deHydtase"/>
</dbReference>
<dbReference type="CDD" id="cd05256">
    <property type="entry name" value="UDP_AE_SDR_e"/>
    <property type="match status" value="1"/>
</dbReference>
<dbReference type="InterPro" id="IPR036291">
    <property type="entry name" value="NAD(P)-bd_dom_sf"/>
</dbReference>
<dbReference type="SUPFAM" id="SSF51735">
    <property type="entry name" value="NAD(P)-binding Rossmann-fold domains"/>
    <property type="match status" value="1"/>
</dbReference>
<keyword evidence="3" id="KW-1185">Reference proteome</keyword>
<evidence type="ECO:0000313" key="3">
    <source>
        <dbReference type="Proteomes" id="UP000019140"/>
    </source>
</evidence>
<dbReference type="PATRIC" id="fig|1429439.4.peg.3123"/>
<name>W4M9B6_9BACT</name>
<dbReference type="EMBL" id="AZHX01000755">
    <property type="protein sequence ID" value="ETX06222.1"/>
    <property type="molecule type" value="Genomic_DNA"/>
</dbReference>
<protein>
    <recommendedName>
        <fullName evidence="1">NAD-dependent epimerase/dehydratase domain-containing protein</fullName>
    </recommendedName>
</protein>
<dbReference type="HOGENOM" id="CLU_007383_1_7_7"/>
<sequence>MAHCLVTGGAGFIGSHLTEGLLRAGHQVRVLDDLSTGSMHNVQAVHQQLEAEGVSFSLETMEGSILAPAVLAKAMADIDFVFHQAALPSVAFSLQDPFQSNRVNVEGTLCVLMAAHEAGVKRVIYAGSSSAYGDSPALPKQEDQPPNPLSPYAVAKLTGEHYCRVFTHVHGLETVVLSYFNVLGTRQNPNSQYAAVIPAFITTLLQDQPLRVYGDGHQSRDFTYVANVVQGNMLAMTAPHVAGQVINLALGGRTSLLELIAHIEVLSQRRAQVMLLPPRAGDVKHSQADITRAKKLLGFETAVDVKEGLARTLAYYQRTP</sequence>
<dbReference type="PANTHER" id="PTHR43245:SF13">
    <property type="entry name" value="UDP-D-APIOSE_UDP-D-XYLOSE SYNTHASE 2"/>
    <property type="match status" value="1"/>
</dbReference>
<dbReference type="Gene3D" id="3.40.50.720">
    <property type="entry name" value="NAD(P)-binding Rossmann-like Domain"/>
    <property type="match status" value="1"/>
</dbReference>
<feature type="domain" description="NAD-dependent epimerase/dehydratase" evidence="1">
    <location>
        <begin position="5"/>
        <end position="249"/>
    </location>
</feature>
<proteinExistence type="predicted"/>